<comment type="caution">
    <text evidence="1">The sequence shown here is derived from an EMBL/GenBank/DDBJ whole genome shotgun (WGS) entry which is preliminary data.</text>
</comment>
<keyword evidence="2" id="KW-1185">Reference proteome</keyword>
<name>A0AAV5LXZ0_9ROSI</name>
<evidence type="ECO:0000313" key="1">
    <source>
        <dbReference type="EMBL" id="GKV42395.1"/>
    </source>
</evidence>
<organism evidence="1 2">
    <name type="scientific">Rubroshorea leprosula</name>
    <dbReference type="NCBI Taxonomy" id="152421"/>
    <lineage>
        <taxon>Eukaryota</taxon>
        <taxon>Viridiplantae</taxon>
        <taxon>Streptophyta</taxon>
        <taxon>Embryophyta</taxon>
        <taxon>Tracheophyta</taxon>
        <taxon>Spermatophyta</taxon>
        <taxon>Magnoliopsida</taxon>
        <taxon>eudicotyledons</taxon>
        <taxon>Gunneridae</taxon>
        <taxon>Pentapetalae</taxon>
        <taxon>rosids</taxon>
        <taxon>malvids</taxon>
        <taxon>Malvales</taxon>
        <taxon>Dipterocarpaceae</taxon>
        <taxon>Rubroshorea</taxon>
    </lineage>
</organism>
<protein>
    <submittedName>
        <fullName evidence="1">Uncharacterized protein</fullName>
    </submittedName>
</protein>
<dbReference type="AlphaFoldDB" id="A0AAV5LXZ0"/>
<reference evidence="1 2" key="1">
    <citation type="journal article" date="2021" name="Commun. Biol.">
        <title>The genome of Shorea leprosula (Dipterocarpaceae) highlights the ecological relevance of drought in aseasonal tropical rainforests.</title>
        <authorList>
            <person name="Ng K.K.S."/>
            <person name="Kobayashi M.J."/>
            <person name="Fawcett J.A."/>
            <person name="Hatakeyama M."/>
            <person name="Paape T."/>
            <person name="Ng C.H."/>
            <person name="Ang C.C."/>
            <person name="Tnah L.H."/>
            <person name="Lee C.T."/>
            <person name="Nishiyama T."/>
            <person name="Sese J."/>
            <person name="O'Brien M.J."/>
            <person name="Copetti D."/>
            <person name="Mohd Noor M.I."/>
            <person name="Ong R.C."/>
            <person name="Putra M."/>
            <person name="Sireger I.Z."/>
            <person name="Indrioko S."/>
            <person name="Kosugi Y."/>
            <person name="Izuno A."/>
            <person name="Isagi Y."/>
            <person name="Lee S.L."/>
            <person name="Shimizu K.K."/>
        </authorList>
    </citation>
    <scope>NUCLEOTIDE SEQUENCE [LARGE SCALE GENOMIC DNA]</scope>
    <source>
        <strain evidence="1">214</strain>
    </source>
</reference>
<evidence type="ECO:0000313" key="2">
    <source>
        <dbReference type="Proteomes" id="UP001054252"/>
    </source>
</evidence>
<accession>A0AAV5LXZ0</accession>
<dbReference type="Proteomes" id="UP001054252">
    <property type="component" value="Unassembled WGS sequence"/>
</dbReference>
<sequence>MREDEAAQNLFADEDQRDAASQICRRTRTASVFLLSSCVALKNSAEEDDPNRGADAVASVLFLFPDSLA</sequence>
<proteinExistence type="predicted"/>
<gene>
    <name evidence="1" type="ORF">SLEP1_g49803</name>
</gene>
<dbReference type="EMBL" id="BPVZ01000158">
    <property type="protein sequence ID" value="GKV42395.1"/>
    <property type="molecule type" value="Genomic_DNA"/>
</dbReference>